<evidence type="ECO:0000259" key="4">
    <source>
        <dbReference type="SMART" id="SM00642"/>
    </source>
</evidence>
<feature type="region of interest" description="Disordered" evidence="2">
    <location>
        <begin position="445"/>
        <end position="472"/>
    </location>
</feature>
<dbReference type="GO" id="GO:0016798">
    <property type="term" value="F:hydrolase activity, acting on glycosyl bonds"/>
    <property type="evidence" value="ECO:0007669"/>
    <property type="project" value="UniProtKB-KW"/>
</dbReference>
<dbReference type="InterPro" id="IPR013780">
    <property type="entry name" value="Glyco_hydro_b"/>
</dbReference>
<evidence type="ECO:0000256" key="3">
    <source>
        <dbReference type="SAM" id="SignalP"/>
    </source>
</evidence>
<protein>
    <submittedName>
        <fullName evidence="5">Glycoside hydrolase family 13 protein</fullName>
        <ecNumber evidence="5">3.2.1.-</ecNumber>
    </submittedName>
</protein>
<dbReference type="PANTHER" id="PTHR10357">
    <property type="entry name" value="ALPHA-AMYLASE FAMILY MEMBER"/>
    <property type="match status" value="1"/>
</dbReference>
<dbReference type="PANTHER" id="PTHR10357:SF179">
    <property type="entry name" value="NEUTRAL AND BASIC AMINO ACID TRANSPORT PROTEIN RBAT"/>
    <property type="match status" value="1"/>
</dbReference>
<dbReference type="InterPro" id="IPR017853">
    <property type="entry name" value="GH"/>
</dbReference>
<accession>A0ABW9KG65</accession>
<keyword evidence="3" id="KW-0732">Signal</keyword>
<comment type="similarity">
    <text evidence="1">Belongs to the glycosyl hydrolase 13 family.</text>
</comment>
<feature type="region of interest" description="Disordered" evidence="2">
    <location>
        <begin position="274"/>
        <end position="293"/>
    </location>
</feature>
<dbReference type="SUPFAM" id="SSF51445">
    <property type="entry name" value="(Trans)glycosidases"/>
    <property type="match status" value="1"/>
</dbReference>
<proteinExistence type="inferred from homology"/>
<dbReference type="EC" id="3.2.1.-" evidence="5"/>
<comment type="caution">
    <text evidence="5">The sequence shown here is derived from an EMBL/GenBank/DDBJ whole genome shotgun (WGS) entry which is preliminary data.</text>
</comment>
<dbReference type="SMART" id="SM00642">
    <property type="entry name" value="Aamy"/>
    <property type="match status" value="1"/>
</dbReference>
<keyword evidence="5" id="KW-0378">Hydrolase</keyword>
<dbReference type="RefSeq" id="WP_263413724.1">
    <property type="nucleotide sequence ID" value="NZ_BAABBH010000001.1"/>
</dbReference>
<dbReference type="InterPro" id="IPR045857">
    <property type="entry name" value="O16G_dom_2"/>
</dbReference>
<dbReference type="InterPro" id="IPR006047">
    <property type="entry name" value="GH13_cat_dom"/>
</dbReference>
<feature type="compositionally biased region" description="Basic and acidic residues" evidence="2">
    <location>
        <begin position="462"/>
        <end position="471"/>
    </location>
</feature>
<reference evidence="5 6" key="1">
    <citation type="submission" date="2024-12" db="EMBL/GenBank/DDBJ databases">
        <authorList>
            <person name="Lee Y."/>
        </authorList>
    </citation>
    <scope>NUCLEOTIDE SEQUENCE [LARGE SCALE GENOMIC DNA]</scope>
    <source>
        <strain evidence="5 6">03SUJ4</strain>
    </source>
</reference>
<dbReference type="InterPro" id="IPR032091">
    <property type="entry name" value="Malt_amylase-like_C"/>
</dbReference>
<dbReference type="Pfam" id="PF00128">
    <property type="entry name" value="Alpha-amylase"/>
    <property type="match status" value="1"/>
</dbReference>
<evidence type="ECO:0000313" key="5">
    <source>
        <dbReference type="EMBL" id="MFN2974720.1"/>
    </source>
</evidence>
<gene>
    <name evidence="5" type="ORF">ACK2TP_03005</name>
</gene>
<keyword evidence="5" id="KW-0326">Glycosidase</keyword>
<dbReference type="CDD" id="cd11333">
    <property type="entry name" value="AmyAc_SI_OligoGlu_DGase"/>
    <property type="match status" value="1"/>
</dbReference>
<dbReference type="Pfam" id="PF16657">
    <property type="entry name" value="Malt_amylase_C"/>
    <property type="match status" value="1"/>
</dbReference>
<evidence type="ECO:0000313" key="6">
    <source>
        <dbReference type="Proteomes" id="UP001634747"/>
    </source>
</evidence>
<feature type="chain" id="PRO_5046560445" evidence="3">
    <location>
        <begin position="24"/>
        <end position="618"/>
    </location>
</feature>
<feature type="domain" description="Glycosyl hydrolase family 13 catalytic" evidence="4">
    <location>
        <begin position="63"/>
        <end position="471"/>
    </location>
</feature>
<dbReference type="Gene3D" id="3.90.400.10">
    <property type="entry name" value="Oligo-1,6-glucosidase, Domain 2"/>
    <property type="match status" value="1"/>
</dbReference>
<name>A0ABW9KG65_9BACT</name>
<dbReference type="Gene3D" id="3.20.20.80">
    <property type="entry name" value="Glycosidases"/>
    <property type="match status" value="1"/>
</dbReference>
<sequence>MEMSVWMRTGLVAVAGWMGLAGACVQAQVAAVPPAVPPTAAEVKAAAQPTHDETWWKHAVVYEIYPRSFQDSNGDGLGDLNGITQRLDYLEKLGVDAIWIAPMFPSPQVDFGYDVSDYEAVDPQYGTLADMDRLIQEAKKHNIRICLDWVVNHTSDKHKWFEESASSRTNPKADWYMWSDGKPLDPNAPEYMKKAAHDGMMPPNNWESGFGGSAWEWVPARKQFYYHMFYKQQPDLNWRNPAVEKAMFDGMRFWMDRGVAGFRLDAVPTLFEDPQNRDNPVLEGTNSQGDPRLKGIYTDNLPEVHGVIRRMRAMVETYPKTGFPGSRVLIGETYLPNTVELDKWYGGQDQNELQLPMDMLIGFRGDRAKLDVPYLRRYLTEVETEVHGSQPLLVFDNHDNVRSHDRYGDGVHDAAIDRAIATMLLTSKATALMYYGEELGMPTTTPTRVEDVKDPIGITGWPREKGRDGERTPMQWDASTDAGFSTAAKTWLPVPPNYTTLNVANEEKDPTSLLNWYKRLIALRRNTPALHDGGVVFVDTSNTNVLSYVRTPPGGAKPVVVSMNLSAQPQTVKLDMAAAGVTGTKLKTLITDVPSLEKNDRTSDIQLPPYGSLVAEVQ</sequence>
<dbReference type="EMBL" id="JBJYXY010000001">
    <property type="protein sequence ID" value="MFN2974720.1"/>
    <property type="molecule type" value="Genomic_DNA"/>
</dbReference>
<dbReference type="Gene3D" id="2.60.40.1180">
    <property type="entry name" value="Golgi alpha-mannosidase II"/>
    <property type="match status" value="1"/>
</dbReference>
<dbReference type="SUPFAM" id="SSF51011">
    <property type="entry name" value="Glycosyl hydrolase domain"/>
    <property type="match status" value="1"/>
</dbReference>
<keyword evidence="6" id="KW-1185">Reference proteome</keyword>
<feature type="signal peptide" evidence="3">
    <location>
        <begin position="1"/>
        <end position="23"/>
    </location>
</feature>
<organism evidence="5 6">
    <name type="scientific">Terriglobus aquaticus</name>
    <dbReference type="NCBI Taxonomy" id="940139"/>
    <lineage>
        <taxon>Bacteria</taxon>
        <taxon>Pseudomonadati</taxon>
        <taxon>Acidobacteriota</taxon>
        <taxon>Terriglobia</taxon>
        <taxon>Terriglobales</taxon>
        <taxon>Acidobacteriaceae</taxon>
        <taxon>Terriglobus</taxon>
    </lineage>
</organism>
<dbReference type="Proteomes" id="UP001634747">
    <property type="component" value="Unassembled WGS sequence"/>
</dbReference>
<evidence type="ECO:0000256" key="1">
    <source>
        <dbReference type="ARBA" id="ARBA00008061"/>
    </source>
</evidence>
<evidence type="ECO:0000256" key="2">
    <source>
        <dbReference type="SAM" id="MobiDB-lite"/>
    </source>
</evidence>